<feature type="region of interest" description="Disordered" evidence="13">
    <location>
        <begin position="454"/>
        <end position="476"/>
    </location>
</feature>
<dbReference type="SMART" id="SM00558">
    <property type="entry name" value="JmjC"/>
    <property type="match status" value="1"/>
</dbReference>
<dbReference type="eggNOG" id="KOG1633">
    <property type="taxonomic scope" value="Eukaryota"/>
</dbReference>
<dbReference type="SUPFAM" id="SSF57903">
    <property type="entry name" value="FYVE/PHD zinc finger"/>
    <property type="match status" value="1"/>
</dbReference>
<keyword evidence="3 12" id="KW-0863">Zinc-finger</keyword>
<dbReference type="InterPro" id="IPR019787">
    <property type="entry name" value="Znf_PHD-finger"/>
</dbReference>
<evidence type="ECO:0000313" key="17">
    <source>
        <dbReference type="Proteomes" id="UP000015104"/>
    </source>
</evidence>
<dbReference type="PROSITE" id="PS01359">
    <property type="entry name" value="ZF_PHD_1"/>
    <property type="match status" value="1"/>
</dbReference>
<feature type="domain" description="PHD-type" evidence="14">
    <location>
        <begin position="2"/>
        <end position="55"/>
    </location>
</feature>
<dbReference type="EMBL" id="CAEY01000994">
    <property type="status" value="NOT_ANNOTATED_CDS"/>
    <property type="molecule type" value="Genomic_DNA"/>
</dbReference>
<dbReference type="PANTHER" id="PTHR23123">
    <property type="entry name" value="PHD/F-BOX CONTAINING PROTEIN"/>
    <property type="match status" value="1"/>
</dbReference>
<evidence type="ECO:0000256" key="11">
    <source>
        <dbReference type="ARBA" id="ARBA00023242"/>
    </source>
</evidence>
<dbReference type="KEGG" id="tut:107369786"/>
<keyword evidence="8" id="KW-0408">Iron</keyword>
<dbReference type="SMART" id="SM00249">
    <property type="entry name" value="PHD"/>
    <property type="match status" value="1"/>
</dbReference>
<keyword evidence="7" id="KW-0560">Oxidoreductase</keyword>
<evidence type="ECO:0000256" key="4">
    <source>
        <dbReference type="ARBA" id="ARBA00022833"/>
    </source>
</evidence>
<dbReference type="GO" id="GO:0006325">
    <property type="term" value="P:chromatin organization"/>
    <property type="evidence" value="ECO:0007669"/>
    <property type="project" value="UniProtKB-KW"/>
</dbReference>
<evidence type="ECO:0000256" key="8">
    <source>
        <dbReference type="ARBA" id="ARBA00023004"/>
    </source>
</evidence>
<dbReference type="GO" id="GO:0051213">
    <property type="term" value="F:dioxygenase activity"/>
    <property type="evidence" value="ECO:0007669"/>
    <property type="project" value="UniProtKB-KW"/>
</dbReference>
<keyword evidence="17" id="KW-1185">Reference proteome</keyword>
<dbReference type="Pfam" id="PF00628">
    <property type="entry name" value="PHD"/>
    <property type="match status" value="1"/>
</dbReference>
<dbReference type="Pfam" id="PF02373">
    <property type="entry name" value="JmjC"/>
    <property type="match status" value="1"/>
</dbReference>
<gene>
    <name evidence="16" type="primary">107369786</name>
</gene>
<evidence type="ECO:0000256" key="13">
    <source>
        <dbReference type="SAM" id="MobiDB-lite"/>
    </source>
</evidence>
<dbReference type="AlphaFoldDB" id="T1L300"/>
<dbReference type="PROSITE" id="PS50016">
    <property type="entry name" value="ZF_PHD_2"/>
    <property type="match status" value="1"/>
</dbReference>
<accession>T1L300</accession>
<evidence type="ECO:0000256" key="12">
    <source>
        <dbReference type="PROSITE-ProRule" id="PRU00146"/>
    </source>
</evidence>
<dbReference type="Proteomes" id="UP000015104">
    <property type="component" value="Unassembled WGS sequence"/>
</dbReference>
<evidence type="ECO:0000256" key="10">
    <source>
        <dbReference type="ARBA" id="ARBA00023163"/>
    </source>
</evidence>
<dbReference type="EnsemblMetazoa" id="tetur34g01010.1">
    <property type="protein sequence ID" value="tetur34g01010.1"/>
    <property type="gene ID" value="tetur34g01010"/>
</dbReference>
<evidence type="ECO:0000256" key="2">
    <source>
        <dbReference type="ARBA" id="ARBA00022723"/>
    </source>
</evidence>
<evidence type="ECO:0000259" key="14">
    <source>
        <dbReference type="PROSITE" id="PS50016"/>
    </source>
</evidence>
<evidence type="ECO:0000256" key="7">
    <source>
        <dbReference type="ARBA" id="ARBA00023002"/>
    </source>
</evidence>
<dbReference type="OMA" id="SVYYTVC"/>
<keyword evidence="4" id="KW-0862">Zinc</keyword>
<comment type="subcellular location">
    <subcellularLocation>
        <location evidence="1">Nucleus</location>
    </subcellularLocation>
</comment>
<keyword evidence="2" id="KW-0479">Metal-binding</keyword>
<evidence type="ECO:0000259" key="15">
    <source>
        <dbReference type="PROSITE" id="PS51184"/>
    </source>
</evidence>
<dbReference type="InterPro" id="IPR003347">
    <property type="entry name" value="JmjC_dom"/>
</dbReference>
<dbReference type="InterPro" id="IPR001965">
    <property type="entry name" value="Znf_PHD"/>
</dbReference>
<keyword evidence="5" id="KW-0156">Chromatin regulator</keyword>
<keyword evidence="11" id="KW-0539">Nucleus</keyword>
<protein>
    <submittedName>
        <fullName evidence="16">Uncharacterized protein</fullName>
    </submittedName>
</protein>
<sequence length="476" mass="55057">MTTYCPECGRKYDIFDKFWIQCDHCKEWYHGECVYVQPHQAVSLDKFYCARCESRVGPSTYKPVTNNHRHNVYEEDPSEKMQSGTTAFIDKLKTRRFDLIELPQVQGNQLSLTYLIKNGFDQPIFVEKKDGLDMCVPPSEFGIEQIIELIGGYTELDVIDSKRQLSIRLPLVEFARCINMDRREQTLNCISLEVSKTKLGRLIKPPGIVNKLSWVENSWPDVDIRPNVSKYCLISMKDSYTDFHIDFGGTSVWYHVLQGEKVFYLIEPTPQHLSIYEQWMSCPDQSEIFLPDLLNDPTKCKMLILRQGQTLFIPTGWIHAVLTTKDSLVFGGNFLHSLNIKLQLDIYEMEIRLRTADKFLFPFFELTNWYAVPTICKLLQDSFVKRPPRKEFIEGIEVLSNYLRKWNNKSKEENSLKNGDFSPYAPKGCFSTKRLINDLVKNLRSVCSRFGQTNPSQPANSALMTKSKNGLPSIPT</sequence>
<dbReference type="STRING" id="32264.T1L300"/>
<reference evidence="17" key="1">
    <citation type="submission" date="2011-08" db="EMBL/GenBank/DDBJ databases">
        <authorList>
            <person name="Rombauts S."/>
        </authorList>
    </citation>
    <scope>NUCLEOTIDE SEQUENCE</scope>
    <source>
        <strain evidence="17">London</strain>
    </source>
</reference>
<dbReference type="Gene3D" id="2.60.120.650">
    <property type="entry name" value="Cupin"/>
    <property type="match status" value="1"/>
</dbReference>
<dbReference type="HOGENOM" id="CLU_003540_6_0_1"/>
<organism evidence="16 17">
    <name type="scientific">Tetranychus urticae</name>
    <name type="common">Two-spotted spider mite</name>
    <dbReference type="NCBI Taxonomy" id="32264"/>
    <lineage>
        <taxon>Eukaryota</taxon>
        <taxon>Metazoa</taxon>
        <taxon>Ecdysozoa</taxon>
        <taxon>Arthropoda</taxon>
        <taxon>Chelicerata</taxon>
        <taxon>Arachnida</taxon>
        <taxon>Acari</taxon>
        <taxon>Acariformes</taxon>
        <taxon>Trombidiformes</taxon>
        <taxon>Prostigmata</taxon>
        <taxon>Eleutherengona</taxon>
        <taxon>Raphignathae</taxon>
        <taxon>Tetranychoidea</taxon>
        <taxon>Tetranychidae</taxon>
        <taxon>Tetranychus</taxon>
    </lineage>
</organism>
<feature type="domain" description="JmjC" evidence="15">
    <location>
        <begin position="194"/>
        <end position="351"/>
    </location>
</feature>
<proteinExistence type="predicted"/>
<keyword evidence="6" id="KW-0223">Dioxygenase</keyword>
<dbReference type="InterPro" id="IPR011011">
    <property type="entry name" value="Znf_FYVE_PHD"/>
</dbReference>
<evidence type="ECO:0000256" key="3">
    <source>
        <dbReference type="ARBA" id="ARBA00022771"/>
    </source>
</evidence>
<keyword evidence="10" id="KW-0804">Transcription</keyword>
<evidence type="ECO:0000256" key="9">
    <source>
        <dbReference type="ARBA" id="ARBA00023015"/>
    </source>
</evidence>
<reference evidence="16" key="2">
    <citation type="submission" date="2015-06" db="UniProtKB">
        <authorList>
            <consortium name="EnsemblMetazoa"/>
        </authorList>
    </citation>
    <scope>IDENTIFICATION</scope>
</reference>
<dbReference type="InterPro" id="IPR019786">
    <property type="entry name" value="Zinc_finger_PHD-type_CS"/>
</dbReference>
<evidence type="ECO:0000256" key="1">
    <source>
        <dbReference type="ARBA" id="ARBA00004123"/>
    </source>
</evidence>
<dbReference type="PROSITE" id="PS51184">
    <property type="entry name" value="JMJC"/>
    <property type="match status" value="1"/>
</dbReference>
<keyword evidence="9" id="KW-0805">Transcription regulation</keyword>
<dbReference type="InterPro" id="IPR041070">
    <property type="entry name" value="JHD"/>
</dbReference>
<dbReference type="InterPro" id="IPR050690">
    <property type="entry name" value="JHDM1_Histone_Demethylase"/>
</dbReference>
<dbReference type="SUPFAM" id="SSF51197">
    <property type="entry name" value="Clavaminate synthase-like"/>
    <property type="match status" value="1"/>
</dbReference>
<dbReference type="Pfam" id="PF17811">
    <property type="entry name" value="JHD"/>
    <property type="match status" value="1"/>
</dbReference>
<name>T1L300_TETUR</name>
<evidence type="ECO:0000313" key="16">
    <source>
        <dbReference type="EnsemblMetazoa" id="tetur34g01010.1"/>
    </source>
</evidence>
<evidence type="ECO:0000256" key="5">
    <source>
        <dbReference type="ARBA" id="ARBA00022853"/>
    </source>
</evidence>
<evidence type="ECO:0000256" key="6">
    <source>
        <dbReference type="ARBA" id="ARBA00022964"/>
    </source>
</evidence>
<dbReference type="GO" id="GO:0008270">
    <property type="term" value="F:zinc ion binding"/>
    <property type="evidence" value="ECO:0007669"/>
    <property type="project" value="UniProtKB-KW"/>
</dbReference>
<dbReference type="GO" id="GO:0005634">
    <property type="term" value="C:nucleus"/>
    <property type="evidence" value="ECO:0007669"/>
    <property type="project" value="UniProtKB-SubCell"/>
</dbReference>
<dbReference type="OrthoDB" id="5876800at2759"/>
<dbReference type="Gene3D" id="1.20.58.1360">
    <property type="match status" value="1"/>
</dbReference>